<dbReference type="EMBL" id="BPLR01017616">
    <property type="protein sequence ID" value="GIY93050.1"/>
    <property type="molecule type" value="Genomic_DNA"/>
</dbReference>
<gene>
    <name evidence="1" type="ORF">CEXT_704201</name>
</gene>
<proteinExistence type="predicted"/>
<dbReference type="Proteomes" id="UP001054945">
    <property type="component" value="Unassembled WGS sequence"/>
</dbReference>
<protein>
    <submittedName>
        <fullName evidence="1">Uncharacterized protein</fullName>
    </submittedName>
</protein>
<organism evidence="1 2">
    <name type="scientific">Caerostris extrusa</name>
    <name type="common">Bark spider</name>
    <name type="synonym">Caerostris bankana</name>
    <dbReference type="NCBI Taxonomy" id="172846"/>
    <lineage>
        <taxon>Eukaryota</taxon>
        <taxon>Metazoa</taxon>
        <taxon>Ecdysozoa</taxon>
        <taxon>Arthropoda</taxon>
        <taxon>Chelicerata</taxon>
        <taxon>Arachnida</taxon>
        <taxon>Araneae</taxon>
        <taxon>Araneomorphae</taxon>
        <taxon>Entelegynae</taxon>
        <taxon>Araneoidea</taxon>
        <taxon>Araneidae</taxon>
        <taxon>Caerostris</taxon>
    </lineage>
</organism>
<reference evidence="1 2" key="1">
    <citation type="submission" date="2021-06" db="EMBL/GenBank/DDBJ databases">
        <title>Caerostris extrusa draft genome.</title>
        <authorList>
            <person name="Kono N."/>
            <person name="Arakawa K."/>
        </authorList>
    </citation>
    <scope>NUCLEOTIDE SEQUENCE [LARGE SCALE GENOMIC DNA]</scope>
</reference>
<accession>A0AAV4XFQ8</accession>
<comment type="caution">
    <text evidence="1">The sequence shown here is derived from an EMBL/GenBank/DDBJ whole genome shotgun (WGS) entry which is preliminary data.</text>
</comment>
<name>A0AAV4XFQ8_CAEEX</name>
<keyword evidence="2" id="KW-1185">Reference proteome</keyword>
<dbReference type="AlphaFoldDB" id="A0AAV4XFQ8"/>
<evidence type="ECO:0000313" key="1">
    <source>
        <dbReference type="EMBL" id="GIY93050.1"/>
    </source>
</evidence>
<sequence length="83" mass="9679">MRTTFEAKLTDNISSKALLTPYYLHLFPLSEAPFTFYLSPLLPSWFTEYGQFNIVETGIKITSIRIFALIKHSPFEDMETELR</sequence>
<evidence type="ECO:0000313" key="2">
    <source>
        <dbReference type="Proteomes" id="UP001054945"/>
    </source>
</evidence>